<dbReference type="Gene3D" id="2.10.260.10">
    <property type="match status" value="1"/>
</dbReference>
<protein>
    <submittedName>
        <fullName evidence="3">AbrB family looped-hinge helix DNA binding protein</fullName>
    </submittedName>
</protein>
<comment type="caution">
    <text evidence="3">The sequence shown here is derived from an EMBL/GenBank/DDBJ whole genome shotgun (WGS) entry which is preliminary data.</text>
</comment>
<dbReference type="Proteomes" id="UP000535937">
    <property type="component" value="Unassembled WGS sequence"/>
</dbReference>
<evidence type="ECO:0000313" key="3">
    <source>
        <dbReference type="EMBL" id="MBB3061962.1"/>
    </source>
</evidence>
<dbReference type="RefSeq" id="WP_183460816.1">
    <property type="nucleotide sequence ID" value="NZ_JACHWZ010000012.1"/>
</dbReference>
<accession>A0A7W4Z9R2</accession>
<feature type="domain" description="SpoVT-AbrB" evidence="2">
    <location>
        <begin position="1"/>
        <end position="47"/>
    </location>
</feature>
<sequence length="78" mass="8387">MSTATVTSKGQITIPAAIRSDLHIGPGDRVEFVRVGDGRYEVVAATRDVTELRGIVHAGKPVSVEEMNRAIRKRASGQ</sequence>
<organism evidence="3 4">
    <name type="scientific">Microbulbifer rhizosphaerae</name>
    <dbReference type="NCBI Taxonomy" id="1562603"/>
    <lineage>
        <taxon>Bacteria</taxon>
        <taxon>Pseudomonadati</taxon>
        <taxon>Pseudomonadota</taxon>
        <taxon>Gammaproteobacteria</taxon>
        <taxon>Cellvibrionales</taxon>
        <taxon>Microbulbiferaceae</taxon>
        <taxon>Microbulbifer</taxon>
    </lineage>
</organism>
<evidence type="ECO:0000256" key="1">
    <source>
        <dbReference type="PROSITE-ProRule" id="PRU01076"/>
    </source>
</evidence>
<proteinExistence type="predicted"/>
<dbReference type="InterPro" id="IPR007159">
    <property type="entry name" value="SpoVT-AbrB_dom"/>
</dbReference>
<dbReference type="PROSITE" id="PS51740">
    <property type="entry name" value="SPOVT_ABRB"/>
    <property type="match status" value="1"/>
</dbReference>
<keyword evidence="1" id="KW-0238">DNA-binding</keyword>
<dbReference type="EMBL" id="JACHWZ010000012">
    <property type="protein sequence ID" value="MBB3061962.1"/>
    <property type="molecule type" value="Genomic_DNA"/>
</dbReference>
<evidence type="ECO:0000313" key="4">
    <source>
        <dbReference type="Proteomes" id="UP000535937"/>
    </source>
</evidence>
<dbReference type="NCBIfam" id="TIGR01439">
    <property type="entry name" value="lp_hng_hel_AbrB"/>
    <property type="match status" value="1"/>
</dbReference>
<gene>
    <name evidence="3" type="ORF">FHS09_002805</name>
</gene>
<dbReference type="AlphaFoldDB" id="A0A7W4Z9R2"/>
<dbReference type="Pfam" id="PF04014">
    <property type="entry name" value="MazE_antitoxin"/>
    <property type="match status" value="1"/>
</dbReference>
<dbReference type="InterPro" id="IPR037914">
    <property type="entry name" value="SpoVT-AbrB_sf"/>
</dbReference>
<keyword evidence="4" id="KW-1185">Reference proteome</keyword>
<dbReference type="SMART" id="SM00966">
    <property type="entry name" value="SpoVT_AbrB"/>
    <property type="match status" value="1"/>
</dbReference>
<reference evidence="3 4" key="1">
    <citation type="submission" date="2020-08" db="EMBL/GenBank/DDBJ databases">
        <title>Genomic Encyclopedia of Type Strains, Phase III (KMG-III): the genomes of soil and plant-associated and newly described type strains.</title>
        <authorList>
            <person name="Whitman W."/>
        </authorList>
    </citation>
    <scope>NUCLEOTIDE SEQUENCE [LARGE SCALE GENOMIC DNA]</scope>
    <source>
        <strain evidence="3 4">CECT 8799</strain>
    </source>
</reference>
<evidence type="ECO:0000259" key="2">
    <source>
        <dbReference type="PROSITE" id="PS51740"/>
    </source>
</evidence>
<name>A0A7W4Z9R2_9GAMM</name>
<dbReference type="SUPFAM" id="SSF89447">
    <property type="entry name" value="AbrB/MazE/MraZ-like"/>
    <property type="match status" value="1"/>
</dbReference>
<dbReference type="GO" id="GO:0003677">
    <property type="term" value="F:DNA binding"/>
    <property type="evidence" value="ECO:0007669"/>
    <property type="project" value="UniProtKB-UniRule"/>
</dbReference>